<evidence type="ECO:0000313" key="2">
    <source>
        <dbReference type="EMBL" id="SFX60390.1"/>
    </source>
</evidence>
<name>A0A1K1YF75_STRAR</name>
<gene>
    <name evidence="2" type="ORF">SAMN02787144_1004256</name>
</gene>
<accession>A0A1K1YF75</accession>
<feature type="region of interest" description="Disordered" evidence="1">
    <location>
        <begin position="112"/>
        <end position="155"/>
    </location>
</feature>
<sequence length="320" mass="34665">MTETDADLGAWAALPEDFRPAECLTDAWLRGLGANRDAPAEVLISLFDARKKPLVCFLCRDDLPDGVRDAAVVHHSRIVRGMAAESGRLSPEQWRRLLAATADPPFRKALQEVEAEQAARRDERPGAGVRRGVDRAPDSESRPPSGPVEIASMAATVPDITTDDRTYALWWIAALHDDADAMRRLAVSPNLWIRRRPTPDAWAGSPRSQPCAHSAWHPRSSRSSASRWPCGERTCSSPDVARSACSPQRSACPSPCCDAPNSGRPGPPRGPEGDRTAALRVRAPHRRQERPTGASPPGEATGSFRLRTGLRGPSPGPPMP</sequence>
<dbReference type="STRING" id="1893.SAMN02787144_1004256"/>
<feature type="compositionally biased region" description="Basic and acidic residues" evidence="1">
    <location>
        <begin position="112"/>
        <end position="141"/>
    </location>
</feature>
<proteinExistence type="predicted"/>
<evidence type="ECO:0000313" key="3">
    <source>
        <dbReference type="Proteomes" id="UP000181909"/>
    </source>
</evidence>
<feature type="region of interest" description="Disordered" evidence="1">
    <location>
        <begin position="199"/>
        <end position="320"/>
    </location>
</feature>
<organism evidence="2 3">
    <name type="scientific">Streptomyces atratus</name>
    <dbReference type="NCBI Taxonomy" id="1893"/>
    <lineage>
        <taxon>Bacteria</taxon>
        <taxon>Bacillati</taxon>
        <taxon>Actinomycetota</taxon>
        <taxon>Actinomycetes</taxon>
        <taxon>Kitasatosporales</taxon>
        <taxon>Streptomycetaceae</taxon>
        <taxon>Streptomyces</taxon>
    </lineage>
</organism>
<reference evidence="2 3" key="1">
    <citation type="submission" date="2016-11" db="EMBL/GenBank/DDBJ databases">
        <authorList>
            <person name="Jaros S."/>
            <person name="Januszkiewicz K."/>
            <person name="Wedrychowicz H."/>
        </authorList>
    </citation>
    <scope>NUCLEOTIDE SEQUENCE [LARGE SCALE GENOMIC DNA]</scope>
    <source>
        <strain evidence="2 3">OK807</strain>
    </source>
</reference>
<protein>
    <submittedName>
        <fullName evidence="2">Uncharacterized protein</fullName>
    </submittedName>
</protein>
<evidence type="ECO:0000256" key="1">
    <source>
        <dbReference type="SAM" id="MobiDB-lite"/>
    </source>
</evidence>
<dbReference type="Proteomes" id="UP000181909">
    <property type="component" value="Unassembled WGS sequence"/>
</dbReference>
<dbReference type="EMBL" id="FPJO01000004">
    <property type="protein sequence ID" value="SFX60390.1"/>
    <property type="molecule type" value="Genomic_DNA"/>
</dbReference>
<dbReference type="AlphaFoldDB" id="A0A1K1YF75"/>
<feature type="compositionally biased region" description="Low complexity" evidence="1">
    <location>
        <begin position="212"/>
        <end position="229"/>
    </location>
</feature>